<name>A0ABZ1P411_STRVL</name>
<dbReference type="EMBL" id="CP107906">
    <property type="protein sequence ID" value="WUG98783.1"/>
    <property type="molecule type" value="Genomic_DNA"/>
</dbReference>
<proteinExistence type="predicted"/>
<feature type="region of interest" description="Disordered" evidence="1">
    <location>
        <begin position="28"/>
        <end position="81"/>
    </location>
</feature>
<organism evidence="2 3">
    <name type="scientific">Streptomyces violaceus</name>
    <name type="common">Streptomyces venezuelae</name>
    <dbReference type="NCBI Taxonomy" id="1936"/>
    <lineage>
        <taxon>Bacteria</taxon>
        <taxon>Bacillati</taxon>
        <taxon>Actinomycetota</taxon>
        <taxon>Actinomycetes</taxon>
        <taxon>Kitasatosporales</taxon>
        <taxon>Streptomycetaceae</taxon>
        <taxon>Streptomyces</taxon>
    </lineage>
</organism>
<dbReference type="Proteomes" id="UP001341259">
    <property type="component" value="Chromosome"/>
</dbReference>
<dbReference type="RefSeq" id="WP_328346964.1">
    <property type="nucleotide sequence ID" value="NZ_CP107906.1"/>
</dbReference>
<reference evidence="2 3" key="1">
    <citation type="submission" date="2022-10" db="EMBL/GenBank/DDBJ databases">
        <title>The complete genomes of actinobacterial strains from the NBC collection.</title>
        <authorList>
            <person name="Joergensen T.S."/>
            <person name="Alvarez Arevalo M."/>
            <person name="Sterndorff E.B."/>
            <person name="Faurdal D."/>
            <person name="Vuksanovic O."/>
            <person name="Mourched A.-S."/>
            <person name="Charusanti P."/>
            <person name="Shaw S."/>
            <person name="Blin K."/>
            <person name="Weber T."/>
        </authorList>
    </citation>
    <scope>NUCLEOTIDE SEQUENCE [LARGE SCALE GENOMIC DNA]</scope>
    <source>
        <strain evidence="2 3">NBC_00456</strain>
    </source>
</reference>
<evidence type="ECO:0000256" key="1">
    <source>
        <dbReference type="SAM" id="MobiDB-lite"/>
    </source>
</evidence>
<sequence>MHAAVPARVLIGMLEPGLGEVERLARAEEPAGRLVRRPAKRRPSPTERAVNRALSAARAPVEKATARPRRPEGLGAGRGSG</sequence>
<feature type="compositionally biased region" description="Basic and acidic residues" evidence="1">
    <location>
        <begin position="60"/>
        <end position="72"/>
    </location>
</feature>
<gene>
    <name evidence="2" type="ORF">OHB29_40695</name>
</gene>
<accession>A0ABZ1P411</accession>
<keyword evidence="3" id="KW-1185">Reference proteome</keyword>
<protein>
    <submittedName>
        <fullName evidence="2">Uncharacterized protein</fullName>
    </submittedName>
</protein>
<feature type="compositionally biased region" description="Basic residues" evidence="1">
    <location>
        <begin position="34"/>
        <end position="43"/>
    </location>
</feature>
<evidence type="ECO:0000313" key="2">
    <source>
        <dbReference type="EMBL" id="WUG98783.1"/>
    </source>
</evidence>
<evidence type="ECO:0000313" key="3">
    <source>
        <dbReference type="Proteomes" id="UP001341259"/>
    </source>
</evidence>